<reference evidence="3" key="1">
    <citation type="submission" date="2016-10" db="EMBL/GenBank/DDBJ databases">
        <authorList>
            <person name="Varghese N."/>
            <person name="Submissions S."/>
        </authorList>
    </citation>
    <scope>NUCLEOTIDE SEQUENCE [LARGE SCALE GENOMIC DNA]</scope>
    <source>
        <strain evidence="3">LMG 26416</strain>
    </source>
</reference>
<dbReference type="InterPro" id="IPR016152">
    <property type="entry name" value="PTrfase/Anion_transptr"/>
</dbReference>
<dbReference type="PROSITE" id="PS51094">
    <property type="entry name" value="PTS_EIIA_TYPE_2"/>
    <property type="match status" value="1"/>
</dbReference>
<dbReference type="Pfam" id="PF00359">
    <property type="entry name" value="PTS_EIIA_2"/>
    <property type="match status" value="1"/>
</dbReference>
<dbReference type="Proteomes" id="UP000199120">
    <property type="component" value="Unassembled WGS sequence"/>
</dbReference>
<name>A0A1H7MWJ0_9BURK</name>
<dbReference type="EMBL" id="FOAJ01000005">
    <property type="protein sequence ID" value="SEL15451.1"/>
    <property type="molecule type" value="Genomic_DNA"/>
</dbReference>
<keyword evidence="3" id="KW-1185">Reference proteome</keyword>
<dbReference type="InterPro" id="IPR051541">
    <property type="entry name" value="PTS_SugarTrans_NitroReg"/>
</dbReference>
<protein>
    <submittedName>
        <fullName evidence="2">PTS system, nitrogen regulatory IIA component</fullName>
    </submittedName>
</protein>
<evidence type="ECO:0000259" key="1">
    <source>
        <dbReference type="PROSITE" id="PS51094"/>
    </source>
</evidence>
<dbReference type="Gene3D" id="3.40.930.10">
    <property type="entry name" value="Mannitol-specific EII, Chain A"/>
    <property type="match status" value="1"/>
</dbReference>
<gene>
    <name evidence="2" type="ORF">SAMN05192542_105210</name>
</gene>
<organism evidence="2 3">
    <name type="scientific">Paraburkholderia caballeronis</name>
    <dbReference type="NCBI Taxonomy" id="416943"/>
    <lineage>
        <taxon>Bacteria</taxon>
        <taxon>Pseudomonadati</taxon>
        <taxon>Pseudomonadota</taxon>
        <taxon>Betaproteobacteria</taxon>
        <taxon>Burkholderiales</taxon>
        <taxon>Burkholderiaceae</taxon>
        <taxon>Paraburkholderia</taxon>
    </lineage>
</organism>
<dbReference type="SUPFAM" id="SSF55804">
    <property type="entry name" value="Phoshotransferase/anion transport protein"/>
    <property type="match status" value="1"/>
</dbReference>
<evidence type="ECO:0000313" key="2">
    <source>
        <dbReference type="EMBL" id="SEL15451.1"/>
    </source>
</evidence>
<dbReference type="STRING" id="416943.SAMN05445871_1436"/>
<dbReference type="CDD" id="cd00211">
    <property type="entry name" value="PTS_IIA_fru"/>
    <property type="match status" value="1"/>
</dbReference>
<accession>A0A1H7MWJ0</accession>
<feature type="domain" description="PTS EIIA type-2" evidence="1">
    <location>
        <begin position="140"/>
        <end position="282"/>
    </location>
</feature>
<evidence type="ECO:0000313" key="3">
    <source>
        <dbReference type="Proteomes" id="UP000199120"/>
    </source>
</evidence>
<sequence length="282" mass="31081">MTILTSLSTWAHRRRAVARDAAPERGVVMHVTLEARYAASLRHALSCDCAHDAWTMRIAPLPGTQQVRLSLYLPKQQVDTAMSRIEACAPSADVQQIVELPYAPTDAWRDLARVRASELSLRERPRTPWSPAEPAASLRELLTRERIETALDVAGRDALFSWAASRFARDTGLHAADIEAGLRERERSGSTALGHGFAIPHCRLARLHEPVAAYVRFARPVDLDAPDAQPVIDAVILLVPAWAGSLHLSLLAEIAQRFCDAEFRERLRGCATGGAIFDCLRA</sequence>
<dbReference type="AlphaFoldDB" id="A0A1H7MWJ0"/>
<dbReference type="GO" id="GO:0030295">
    <property type="term" value="F:protein kinase activator activity"/>
    <property type="evidence" value="ECO:0007669"/>
    <property type="project" value="TreeGrafter"/>
</dbReference>
<dbReference type="PANTHER" id="PTHR47738">
    <property type="entry name" value="PTS SYSTEM FRUCTOSE-LIKE EIIA COMPONENT-RELATED"/>
    <property type="match status" value="1"/>
</dbReference>
<dbReference type="RefSeq" id="WP_090543493.1">
    <property type="nucleotide sequence ID" value="NZ_FNSR01000001.1"/>
</dbReference>
<dbReference type="PANTHER" id="PTHR47738:SF1">
    <property type="entry name" value="NITROGEN REGULATORY PROTEIN"/>
    <property type="match status" value="1"/>
</dbReference>
<dbReference type="OrthoDB" id="95460at2"/>
<proteinExistence type="predicted"/>
<dbReference type="InterPro" id="IPR002178">
    <property type="entry name" value="PTS_EIIA_type-2_dom"/>
</dbReference>